<dbReference type="Pfam" id="PF07600">
    <property type="entry name" value="DUF1564"/>
    <property type="match status" value="2"/>
</dbReference>
<name>A0AAE4QPW1_9LEPT</name>
<dbReference type="EMBL" id="NPEF02000018">
    <property type="protein sequence ID" value="MDV6237027.1"/>
    <property type="molecule type" value="Genomic_DNA"/>
</dbReference>
<dbReference type="InterPro" id="IPR011458">
    <property type="entry name" value="DUF1564"/>
</dbReference>
<evidence type="ECO:0000256" key="1">
    <source>
        <dbReference type="SAM" id="MobiDB-lite"/>
    </source>
</evidence>
<comment type="caution">
    <text evidence="2">The sequence shown here is derived from an EMBL/GenBank/DDBJ whole genome shotgun (WGS) entry which is preliminary data.</text>
</comment>
<accession>A0AAE4QPW1</accession>
<protein>
    <submittedName>
        <fullName evidence="2">DUF1564 domain-containing protein</fullName>
    </submittedName>
</protein>
<feature type="region of interest" description="Disordered" evidence="1">
    <location>
        <begin position="70"/>
        <end position="102"/>
    </location>
</feature>
<reference evidence="2 3" key="1">
    <citation type="journal article" date="2018" name="Microb. Genom.">
        <title>Deciphering the unexplored Leptospira diversity from soils uncovers genomic evolution to virulence.</title>
        <authorList>
            <person name="Thibeaux R."/>
            <person name="Iraola G."/>
            <person name="Ferres I."/>
            <person name="Bierque E."/>
            <person name="Girault D."/>
            <person name="Soupe-Gilbert M.E."/>
            <person name="Picardeau M."/>
            <person name="Goarant C."/>
        </authorList>
    </citation>
    <scope>NUCLEOTIDE SEQUENCE [LARGE SCALE GENOMIC DNA]</scope>
    <source>
        <strain evidence="2 3">ATI7-C-A5</strain>
    </source>
</reference>
<dbReference type="Proteomes" id="UP000232122">
    <property type="component" value="Unassembled WGS sequence"/>
</dbReference>
<sequence>MGYLLLNTEEELSSRLHNSRRETVTLLVPEETWIRYGEEKARRLPKKIPELLRTYAKFLTATRRLGKKAGTTLYQSSSGRAAEDDPGRGSSSSSGGLGDGSRKTKMRRINVRLGTGSWTLLGALAQAHGVSRCYLFNYLLYLEESEVGDSIEEMLNEGVPTFHKNYSYILHLDLTFNRVTRKLQCLPESAFYTFEYREWFREPE</sequence>
<keyword evidence="3" id="KW-1185">Reference proteome</keyword>
<gene>
    <name evidence="2" type="ORF">CH379_015460</name>
</gene>
<organism evidence="2 3">
    <name type="scientific">Leptospira ellisii</name>
    <dbReference type="NCBI Taxonomy" id="2023197"/>
    <lineage>
        <taxon>Bacteria</taxon>
        <taxon>Pseudomonadati</taxon>
        <taxon>Spirochaetota</taxon>
        <taxon>Spirochaetia</taxon>
        <taxon>Leptospirales</taxon>
        <taxon>Leptospiraceae</taxon>
        <taxon>Leptospira</taxon>
    </lineage>
</organism>
<dbReference type="RefSeq" id="WP_317573526.1">
    <property type="nucleotide sequence ID" value="NZ_NPEF02000018.1"/>
</dbReference>
<dbReference type="AlphaFoldDB" id="A0AAE4QPW1"/>
<evidence type="ECO:0000313" key="2">
    <source>
        <dbReference type="EMBL" id="MDV6237027.1"/>
    </source>
</evidence>
<proteinExistence type="predicted"/>
<evidence type="ECO:0000313" key="3">
    <source>
        <dbReference type="Proteomes" id="UP000232122"/>
    </source>
</evidence>